<dbReference type="InterPro" id="IPR006145">
    <property type="entry name" value="PsdUridine_synth_RsuA/RluA"/>
</dbReference>
<sequence>MNTTTAEPDAGPVLNISSYLFASLSDLKPLRDSLRRICRRLDLRGTILLSTEGINLFVAGPDENVYKLLESLRKIPGLEKLEAKESFTSYQPFRRMLVKIKKEIIAFGIDGIEPAERTSPKLPPQQLKQWLDEGKPLLLYDVRNDYEVKVGTFQNAVPAGIDTFRDFPQAVASLPEEAKSTPVVMFCTGGIRCEKAGPFMQQAGFNEVYQLEGGILKYFELVGGDHYQGDCFVFDQRVAVDPRLQESAVAQCFVCQTPLTTEEQASPLYVPGDSCPHCFKSAQETMAAVAAKRQTKLIEVTTPLPGSIPYTNTRRLFISSDQKGKTLYEVLAEKVPAASQGFWEKMVAQQLLVEIIHHQDERLVEYRAADPSVPLVAGQLFEQRYPGTTEPDVSTDIQILYEDSGLVVVSKPAPLPMHPCGRFNKNSLISFLEQVYHPQKLRIAHRLDANTTGVAVLSRTSAVARQVQPQFEQGRVEKRYLALVYGHPTEDEFICDEPIGTSRVRGGGRRVEEGGQPSRTDFVVRQRFEDGTALLEVSPKTGRTNQIRLHLWHLGFPIVGDPMYQRDGVMQEKQTLDIDEPPMCLHAWEVRFRHPQTAEMVTFQAPPPAWANPS</sequence>
<dbReference type="Gene3D" id="3.30.2350.10">
    <property type="entry name" value="Pseudouridine synthase"/>
    <property type="match status" value="1"/>
</dbReference>
<dbReference type="CDD" id="cd01518">
    <property type="entry name" value="RHOD_YceA"/>
    <property type="match status" value="1"/>
</dbReference>
<evidence type="ECO:0000256" key="3">
    <source>
        <dbReference type="PIRSR" id="PIRSR606225-1"/>
    </source>
</evidence>
<dbReference type="Pfam" id="PF00581">
    <property type="entry name" value="Rhodanese"/>
    <property type="match status" value="1"/>
</dbReference>
<dbReference type="GO" id="GO:0009982">
    <property type="term" value="F:pseudouridine synthase activity"/>
    <property type="evidence" value="ECO:0007669"/>
    <property type="project" value="InterPro"/>
</dbReference>
<comment type="similarity">
    <text evidence="2">Belongs to the TrhO family.</text>
</comment>
<evidence type="ECO:0000256" key="2">
    <source>
        <dbReference type="HAMAP-Rule" id="MF_00469"/>
    </source>
</evidence>
<comment type="similarity">
    <text evidence="1">Belongs to the pseudouridine synthase RluA family.</text>
</comment>
<gene>
    <name evidence="2" type="primary">trhO</name>
    <name evidence="5" type="ORF">C5Y96_18815</name>
</gene>
<dbReference type="AlphaFoldDB" id="A0A2S8F603"/>
<evidence type="ECO:0000259" key="4">
    <source>
        <dbReference type="PROSITE" id="PS50206"/>
    </source>
</evidence>
<dbReference type="HAMAP" id="MF_00469">
    <property type="entry name" value="TrhO"/>
    <property type="match status" value="1"/>
</dbReference>
<dbReference type="GO" id="GO:0001522">
    <property type="term" value="P:pseudouridine synthesis"/>
    <property type="evidence" value="ECO:0007669"/>
    <property type="project" value="InterPro"/>
</dbReference>
<dbReference type="GO" id="GO:0006400">
    <property type="term" value="P:tRNA modification"/>
    <property type="evidence" value="ECO:0007669"/>
    <property type="project" value="UniProtKB-UniRule"/>
</dbReference>
<evidence type="ECO:0000256" key="1">
    <source>
        <dbReference type="ARBA" id="ARBA00010876"/>
    </source>
</evidence>
<keyword evidence="2" id="KW-0819">tRNA processing</keyword>
<keyword evidence="2" id="KW-0560">Oxidoreductase</keyword>
<proteinExistence type="inferred from homology"/>
<protein>
    <recommendedName>
        <fullName evidence="2">tRNA uridine(34) hydroxylase</fullName>
        <ecNumber evidence="2">1.14.-.-</ecNumber>
    </recommendedName>
    <alternativeName>
        <fullName evidence="2">tRNA hydroxylation protein O</fullName>
    </alternativeName>
</protein>
<organism evidence="5 6">
    <name type="scientific">Blastopirellula marina</name>
    <dbReference type="NCBI Taxonomy" id="124"/>
    <lineage>
        <taxon>Bacteria</taxon>
        <taxon>Pseudomonadati</taxon>
        <taxon>Planctomycetota</taxon>
        <taxon>Planctomycetia</taxon>
        <taxon>Pirellulales</taxon>
        <taxon>Pirellulaceae</taxon>
        <taxon>Blastopirellula</taxon>
    </lineage>
</organism>
<dbReference type="EC" id="1.14.-.-" evidence="2"/>
<dbReference type="InterPro" id="IPR020936">
    <property type="entry name" value="TrhO"/>
</dbReference>
<dbReference type="EMBL" id="PUIA01000057">
    <property type="protein sequence ID" value="PQO27581.1"/>
    <property type="molecule type" value="Genomic_DNA"/>
</dbReference>
<dbReference type="InterPro" id="IPR001763">
    <property type="entry name" value="Rhodanese-like_dom"/>
</dbReference>
<dbReference type="Pfam" id="PF00849">
    <property type="entry name" value="PseudoU_synth_2"/>
    <property type="match status" value="1"/>
</dbReference>
<dbReference type="InterPro" id="IPR020103">
    <property type="entry name" value="PsdUridine_synth_cat_dom_sf"/>
</dbReference>
<dbReference type="GO" id="GO:0016705">
    <property type="term" value="F:oxidoreductase activity, acting on paired donors, with incorporation or reduction of molecular oxygen"/>
    <property type="evidence" value="ECO:0007669"/>
    <property type="project" value="UniProtKB-UniRule"/>
</dbReference>
<feature type="domain" description="Rhodanese" evidence="4">
    <location>
        <begin position="133"/>
        <end position="227"/>
    </location>
</feature>
<dbReference type="Gene3D" id="3.40.250.10">
    <property type="entry name" value="Rhodanese-like domain"/>
    <property type="match status" value="1"/>
</dbReference>
<dbReference type="Gene3D" id="3.30.70.100">
    <property type="match status" value="1"/>
</dbReference>
<dbReference type="PANTHER" id="PTHR43268">
    <property type="entry name" value="THIOSULFATE SULFURTRANSFERASE/RHODANESE-LIKE DOMAIN-CONTAINING PROTEIN 2"/>
    <property type="match status" value="1"/>
</dbReference>
<name>A0A2S8F603_9BACT</name>
<dbReference type="OrthoDB" id="9784108at2"/>
<feature type="active site" evidence="3">
    <location>
        <position position="448"/>
    </location>
</feature>
<dbReference type="SMART" id="SM00450">
    <property type="entry name" value="RHOD"/>
    <property type="match status" value="1"/>
</dbReference>
<comment type="function">
    <text evidence="2">Catalyzes oxygen-dependent 5-hydroxyuridine (ho5U) modification at position 34 in tRNAs.</text>
</comment>
<dbReference type="GO" id="GO:0140098">
    <property type="term" value="F:catalytic activity, acting on RNA"/>
    <property type="evidence" value="ECO:0007669"/>
    <property type="project" value="UniProtKB-ARBA"/>
</dbReference>
<comment type="caution">
    <text evidence="5">The sequence shown here is derived from an EMBL/GenBank/DDBJ whole genome shotgun (WGS) entry which is preliminary data.</text>
</comment>
<dbReference type="InterPro" id="IPR040503">
    <property type="entry name" value="TRHO_N"/>
</dbReference>
<dbReference type="PROSITE" id="PS50206">
    <property type="entry name" value="RHODANESE_3"/>
    <property type="match status" value="1"/>
</dbReference>
<dbReference type="SUPFAM" id="SSF55120">
    <property type="entry name" value="Pseudouridine synthase"/>
    <property type="match status" value="1"/>
</dbReference>
<dbReference type="Proteomes" id="UP000240009">
    <property type="component" value="Unassembled WGS sequence"/>
</dbReference>
<evidence type="ECO:0000313" key="5">
    <source>
        <dbReference type="EMBL" id="PQO27581.1"/>
    </source>
</evidence>
<dbReference type="InterPro" id="IPR006225">
    <property type="entry name" value="PsdUridine_synth_RluC/D"/>
</dbReference>
<dbReference type="NCBIfam" id="TIGR00005">
    <property type="entry name" value="rluA_subfam"/>
    <property type="match status" value="1"/>
</dbReference>
<dbReference type="RefSeq" id="WP_105356488.1">
    <property type="nucleotide sequence ID" value="NZ_PUIA01000057.1"/>
</dbReference>
<dbReference type="PANTHER" id="PTHR43268:SF3">
    <property type="entry name" value="RHODANESE-LIKE DOMAIN-CONTAINING PROTEIN 7-RELATED"/>
    <property type="match status" value="1"/>
</dbReference>
<dbReference type="InterPro" id="IPR036873">
    <property type="entry name" value="Rhodanese-like_dom_sf"/>
</dbReference>
<dbReference type="GO" id="GO:0003723">
    <property type="term" value="F:RNA binding"/>
    <property type="evidence" value="ECO:0007669"/>
    <property type="project" value="InterPro"/>
</dbReference>
<comment type="catalytic activity">
    <reaction evidence="2">
        <text>uridine(34) in tRNA + AH2 + O2 = 5-hydroxyuridine(34) in tRNA + A + H2O</text>
        <dbReference type="Rhea" id="RHEA:64224"/>
        <dbReference type="Rhea" id="RHEA-COMP:11727"/>
        <dbReference type="Rhea" id="RHEA-COMP:13381"/>
        <dbReference type="ChEBI" id="CHEBI:13193"/>
        <dbReference type="ChEBI" id="CHEBI:15377"/>
        <dbReference type="ChEBI" id="CHEBI:15379"/>
        <dbReference type="ChEBI" id="CHEBI:17499"/>
        <dbReference type="ChEBI" id="CHEBI:65315"/>
        <dbReference type="ChEBI" id="CHEBI:136877"/>
    </reaction>
</comment>
<dbReference type="Pfam" id="PF17773">
    <property type="entry name" value="UPF0176_N"/>
    <property type="match status" value="1"/>
</dbReference>
<reference evidence="5 6" key="1">
    <citation type="submission" date="2018-02" db="EMBL/GenBank/DDBJ databases">
        <title>Comparative genomes isolates from brazilian mangrove.</title>
        <authorList>
            <person name="Araujo J.E."/>
            <person name="Taketani R.G."/>
            <person name="Silva M.C.P."/>
            <person name="Loureco M.V."/>
            <person name="Andreote F.D."/>
        </authorList>
    </citation>
    <scope>NUCLEOTIDE SEQUENCE [LARGE SCALE GENOMIC DNA]</scope>
    <source>
        <strain evidence="5 6">HEX-2 MGV</strain>
    </source>
</reference>
<dbReference type="SUPFAM" id="SSF52821">
    <property type="entry name" value="Rhodanese/Cell cycle control phosphatase"/>
    <property type="match status" value="1"/>
</dbReference>
<accession>A0A2S8F603</accession>
<evidence type="ECO:0000313" key="6">
    <source>
        <dbReference type="Proteomes" id="UP000240009"/>
    </source>
</evidence>